<name>A0A699TQY5_TANCI</name>
<evidence type="ECO:0000313" key="1">
    <source>
        <dbReference type="EMBL" id="GFD11566.1"/>
    </source>
</evidence>
<proteinExistence type="predicted"/>
<sequence>MPDLEDTVDLQDTRIFNGAYDDEGEGAMVDFSNFKLTTVVNPIPTTRIHKDHPKEQIIWDLLLAPQTKRMNKASQEHAMVIYFKKQRRTNHKDYQNYLFACFLSQIEPK</sequence>
<dbReference type="AlphaFoldDB" id="A0A699TQY5"/>
<protein>
    <submittedName>
        <fullName evidence="1">Uncharacterized protein</fullName>
    </submittedName>
</protein>
<feature type="non-terminal residue" evidence="1">
    <location>
        <position position="109"/>
    </location>
</feature>
<reference evidence="1" key="1">
    <citation type="journal article" date="2019" name="Sci. Rep.">
        <title>Draft genome of Tanacetum cinerariifolium, the natural source of mosquito coil.</title>
        <authorList>
            <person name="Yamashiro T."/>
            <person name="Shiraishi A."/>
            <person name="Satake H."/>
            <person name="Nakayama K."/>
        </authorList>
    </citation>
    <scope>NUCLEOTIDE SEQUENCE</scope>
</reference>
<comment type="caution">
    <text evidence="1">The sequence shown here is derived from an EMBL/GenBank/DDBJ whole genome shotgun (WGS) entry which is preliminary data.</text>
</comment>
<accession>A0A699TQY5</accession>
<dbReference type="EMBL" id="BKCJ011259842">
    <property type="protein sequence ID" value="GFD11566.1"/>
    <property type="molecule type" value="Genomic_DNA"/>
</dbReference>
<gene>
    <name evidence="1" type="ORF">Tci_883535</name>
</gene>
<organism evidence="1">
    <name type="scientific">Tanacetum cinerariifolium</name>
    <name type="common">Dalmatian daisy</name>
    <name type="synonym">Chrysanthemum cinerariifolium</name>
    <dbReference type="NCBI Taxonomy" id="118510"/>
    <lineage>
        <taxon>Eukaryota</taxon>
        <taxon>Viridiplantae</taxon>
        <taxon>Streptophyta</taxon>
        <taxon>Embryophyta</taxon>
        <taxon>Tracheophyta</taxon>
        <taxon>Spermatophyta</taxon>
        <taxon>Magnoliopsida</taxon>
        <taxon>eudicotyledons</taxon>
        <taxon>Gunneridae</taxon>
        <taxon>Pentapetalae</taxon>
        <taxon>asterids</taxon>
        <taxon>campanulids</taxon>
        <taxon>Asterales</taxon>
        <taxon>Asteraceae</taxon>
        <taxon>Asteroideae</taxon>
        <taxon>Anthemideae</taxon>
        <taxon>Anthemidinae</taxon>
        <taxon>Tanacetum</taxon>
    </lineage>
</organism>